<dbReference type="PROSITE" id="PS50110">
    <property type="entry name" value="RESPONSE_REGULATORY"/>
    <property type="match status" value="1"/>
</dbReference>
<dbReference type="InterPro" id="IPR003661">
    <property type="entry name" value="HisK_dim/P_dom"/>
</dbReference>
<feature type="modified residue" description="4-aspartylphosphate" evidence="6">
    <location>
        <position position="752"/>
    </location>
</feature>
<dbReference type="InterPro" id="IPR035965">
    <property type="entry name" value="PAS-like_dom_sf"/>
</dbReference>
<dbReference type="SMART" id="SM00448">
    <property type="entry name" value="REC"/>
    <property type="match status" value="1"/>
</dbReference>
<dbReference type="Gene3D" id="3.40.50.2300">
    <property type="match status" value="1"/>
</dbReference>
<dbReference type="GO" id="GO:0016301">
    <property type="term" value="F:kinase activity"/>
    <property type="evidence" value="ECO:0007669"/>
    <property type="project" value="UniProtKB-KW"/>
</dbReference>
<proteinExistence type="predicted"/>
<dbReference type="InterPro" id="IPR001789">
    <property type="entry name" value="Sig_transdc_resp-reg_receiver"/>
</dbReference>
<dbReference type="Pfam" id="PF02518">
    <property type="entry name" value="HATPase_c"/>
    <property type="match status" value="1"/>
</dbReference>
<dbReference type="InterPro" id="IPR003594">
    <property type="entry name" value="HATPase_dom"/>
</dbReference>
<protein>
    <recommendedName>
        <fullName evidence="2">histidine kinase</fullName>
        <ecNumber evidence="2">2.7.13.3</ecNumber>
    </recommendedName>
</protein>
<evidence type="ECO:0000256" key="2">
    <source>
        <dbReference type="ARBA" id="ARBA00012438"/>
    </source>
</evidence>
<dbReference type="InterPro" id="IPR013656">
    <property type="entry name" value="PAS_4"/>
</dbReference>
<gene>
    <name evidence="10" type="ORF">BVL52_24420</name>
</gene>
<dbReference type="Gene3D" id="3.30.565.10">
    <property type="entry name" value="Histidine kinase-like ATPase, C-terminal domain"/>
    <property type="match status" value="1"/>
</dbReference>
<comment type="caution">
    <text evidence="10">The sequence shown here is derived from an EMBL/GenBank/DDBJ whole genome shotgun (WGS) entry which is preliminary data.</text>
</comment>
<dbReference type="InterPro" id="IPR036097">
    <property type="entry name" value="HisK_dim/P_sf"/>
</dbReference>
<evidence type="ECO:0000259" key="7">
    <source>
        <dbReference type="PROSITE" id="PS50109"/>
    </source>
</evidence>
<dbReference type="EC" id="2.7.13.3" evidence="2"/>
<dbReference type="InterPro" id="IPR005467">
    <property type="entry name" value="His_kinase_dom"/>
</dbReference>
<dbReference type="Pfam" id="PF00512">
    <property type="entry name" value="HisKA"/>
    <property type="match status" value="1"/>
</dbReference>
<dbReference type="PROSITE" id="PS50109">
    <property type="entry name" value="HIS_KIN"/>
    <property type="match status" value="1"/>
</dbReference>
<keyword evidence="11" id="KW-1185">Reference proteome</keyword>
<dbReference type="Gene3D" id="3.30.450.20">
    <property type="entry name" value="PAS domain"/>
    <property type="match status" value="2"/>
</dbReference>
<dbReference type="EMBL" id="MTLN01000013">
    <property type="protein sequence ID" value="ONN68664.1"/>
    <property type="molecule type" value="Genomic_DNA"/>
</dbReference>
<organism evidence="10 11">
    <name type="scientific">Pseudomonas oryzihabitans</name>
    <dbReference type="NCBI Taxonomy" id="47885"/>
    <lineage>
        <taxon>Bacteria</taxon>
        <taxon>Pseudomonadati</taxon>
        <taxon>Pseudomonadota</taxon>
        <taxon>Gammaproteobacteria</taxon>
        <taxon>Pseudomonadales</taxon>
        <taxon>Pseudomonadaceae</taxon>
        <taxon>Pseudomonas</taxon>
    </lineage>
</organism>
<dbReference type="SMART" id="SM00091">
    <property type="entry name" value="PAS"/>
    <property type="match status" value="1"/>
</dbReference>
<dbReference type="SMART" id="SM00387">
    <property type="entry name" value="HATPase_c"/>
    <property type="match status" value="1"/>
</dbReference>
<reference evidence="10 11" key="1">
    <citation type="submission" date="2017-01" db="EMBL/GenBank/DDBJ databases">
        <title>Pseudomonas psychrotolerans genome sequencing and assembly.</title>
        <authorList>
            <person name="Vyas B."/>
            <person name="Mayilraj S."/>
        </authorList>
    </citation>
    <scope>NUCLEOTIDE SEQUENCE [LARGE SCALE GENOMIC DNA]</scope>
    <source>
        <strain evidence="10 11">SDS18</strain>
    </source>
</reference>
<dbReference type="Proteomes" id="UP000189310">
    <property type="component" value="Unassembled WGS sequence"/>
</dbReference>
<feature type="domain" description="Response regulatory" evidence="8">
    <location>
        <begin position="702"/>
        <end position="818"/>
    </location>
</feature>
<dbReference type="InterPro" id="IPR036890">
    <property type="entry name" value="HATPase_C_sf"/>
</dbReference>
<evidence type="ECO:0000256" key="4">
    <source>
        <dbReference type="ARBA" id="ARBA00022679"/>
    </source>
</evidence>
<comment type="catalytic activity">
    <reaction evidence="1">
        <text>ATP + protein L-histidine = ADP + protein N-phospho-L-histidine.</text>
        <dbReference type="EC" id="2.7.13.3"/>
    </reaction>
</comment>
<dbReference type="InterPro" id="IPR004358">
    <property type="entry name" value="Sig_transdc_His_kin-like_C"/>
</dbReference>
<feature type="domain" description="PAS" evidence="9">
    <location>
        <begin position="319"/>
        <end position="389"/>
    </location>
</feature>
<dbReference type="Pfam" id="PF08448">
    <property type="entry name" value="PAS_4"/>
    <property type="match status" value="2"/>
</dbReference>
<dbReference type="SUPFAM" id="SSF47384">
    <property type="entry name" value="Homodimeric domain of signal transducing histidine kinase"/>
    <property type="match status" value="1"/>
</dbReference>
<dbReference type="SMART" id="SM00388">
    <property type="entry name" value="HisKA"/>
    <property type="match status" value="1"/>
</dbReference>
<dbReference type="CDD" id="cd00082">
    <property type="entry name" value="HisKA"/>
    <property type="match status" value="1"/>
</dbReference>
<dbReference type="PRINTS" id="PR00344">
    <property type="entry name" value="BCTRLSENSOR"/>
</dbReference>
<dbReference type="InterPro" id="IPR003018">
    <property type="entry name" value="GAF"/>
</dbReference>
<evidence type="ECO:0000256" key="6">
    <source>
        <dbReference type="PROSITE-ProRule" id="PRU00169"/>
    </source>
</evidence>
<keyword evidence="3 6" id="KW-0597">Phosphoprotein</keyword>
<dbReference type="CDD" id="cd00130">
    <property type="entry name" value="PAS"/>
    <property type="match status" value="1"/>
</dbReference>
<dbReference type="InterPro" id="IPR029016">
    <property type="entry name" value="GAF-like_dom_sf"/>
</dbReference>
<dbReference type="Gene3D" id="3.30.450.40">
    <property type="match status" value="1"/>
</dbReference>
<dbReference type="InterPro" id="IPR000014">
    <property type="entry name" value="PAS"/>
</dbReference>
<dbReference type="SUPFAM" id="SSF52172">
    <property type="entry name" value="CheY-like"/>
    <property type="match status" value="1"/>
</dbReference>
<dbReference type="SUPFAM" id="SSF55874">
    <property type="entry name" value="ATPase domain of HSP90 chaperone/DNA topoisomerase II/histidine kinase"/>
    <property type="match status" value="1"/>
</dbReference>
<evidence type="ECO:0000256" key="1">
    <source>
        <dbReference type="ARBA" id="ARBA00000085"/>
    </source>
</evidence>
<name>A0ABX3IK15_9PSED</name>
<evidence type="ECO:0000256" key="5">
    <source>
        <dbReference type="ARBA" id="ARBA00022777"/>
    </source>
</evidence>
<dbReference type="SUPFAM" id="SSF55781">
    <property type="entry name" value="GAF domain-like"/>
    <property type="match status" value="1"/>
</dbReference>
<dbReference type="SUPFAM" id="SSF55785">
    <property type="entry name" value="PYP-like sensor domain (PAS domain)"/>
    <property type="match status" value="2"/>
</dbReference>
<dbReference type="Gene3D" id="1.10.287.130">
    <property type="match status" value="1"/>
</dbReference>
<dbReference type="CDD" id="cd18161">
    <property type="entry name" value="REC_hyHK_blue-like"/>
    <property type="match status" value="1"/>
</dbReference>
<dbReference type="Pfam" id="PF00072">
    <property type="entry name" value="Response_reg"/>
    <property type="match status" value="1"/>
</dbReference>
<dbReference type="InterPro" id="IPR011006">
    <property type="entry name" value="CheY-like_superfamily"/>
</dbReference>
<dbReference type="PANTHER" id="PTHR43065">
    <property type="entry name" value="SENSOR HISTIDINE KINASE"/>
    <property type="match status" value="1"/>
</dbReference>
<dbReference type="NCBIfam" id="TIGR00229">
    <property type="entry name" value="sensory_box"/>
    <property type="match status" value="1"/>
</dbReference>
<dbReference type="PANTHER" id="PTHR43065:SF42">
    <property type="entry name" value="TWO-COMPONENT SENSOR PPRA"/>
    <property type="match status" value="1"/>
</dbReference>
<evidence type="ECO:0000259" key="9">
    <source>
        <dbReference type="PROSITE" id="PS50112"/>
    </source>
</evidence>
<dbReference type="Pfam" id="PF01590">
    <property type="entry name" value="GAF"/>
    <property type="match status" value="1"/>
</dbReference>
<dbReference type="PROSITE" id="PS50112">
    <property type="entry name" value="PAS"/>
    <property type="match status" value="1"/>
</dbReference>
<dbReference type="SMART" id="SM00065">
    <property type="entry name" value="GAF"/>
    <property type="match status" value="1"/>
</dbReference>
<evidence type="ECO:0000256" key="3">
    <source>
        <dbReference type="ARBA" id="ARBA00022553"/>
    </source>
</evidence>
<feature type="domain" description="Histidine kinase" evidence="7">
    <location>
        <begin position="453"/>
        <end position="677"/>
    </location>
</feature>
<accession>A0ABX3IK15</accession>
<evidence type="ECO:0000259" key="8">
    <source>
        <dbReference type="PROSITE" id="PS50110"/>
    </source>
</evidence>
<sequence length="822" mass="90913">MISSASPMFIVWGDDLTYLYNDACAPVLGLRHPKAFGHSFRQACPEVWSELAPLVARVYAGEALAQKDLPFRLERTGYGEDTYFSYYWTPIRLEDGTVGGFLGCCIETTGPVHQRQILESTNEHLHKQVQVSQQERDRLKLRDRLNVFRELIRDLDDPLDMAAMAAQMMGARLDVQAAAYAVMDEDGVYVHVERDWTAGSGIRLAGRYLFEAYGSYVEELRHGETVVIEDVTSDPRTCGQADQFSAIKIQSLINLPIMEHGRFVAAFFVVSDRARQWREDEVAFVRDIADLTRHAVERRRAEQRLQALNASLEQQVVHRTRERNRVWEATNDLMGIATLEGFLKVVNPAWQQVLGWSESELLSRPLIDLVDPEDRPGLLEVLERLAQGETITGFVDRLLTREGKRRTIMWTAAPDLGNEVFHFVGRDLTDQREIEEALRQAQKMEAVGQLTGGLAHDFNNLLAAISGSLELMTARIGQGRINELDRYITTAQSATKRAAAVTHRLLAFSRRQMLAPQPTDIDHLVSGMLELIQRTVGPTIDVQYVCTTGLWSAMVDAPQLENALLNLCINARDALPFGGKITIETSNHRIDHCVGQVNEIPAGQYLSLCVSDNGCGMSKDTMAKAFEPFFTTKPVGQGTGLGLSMIYGFAKQSGGQVHIHSEEGAGTIVCIYLPRHIGTVDRTDIGSGVDVRKGAITCGGETVLVVDDEPAVRMLVTEVLKELGYVAIEAADGIAGLRVLQSDVRIDLVVSDVGLPGGINGLQMAEAARAHRPDLKVLFTTGFAEPTLPTSDRLEPGISLLTKPFAIETLAARMRELIEAKP</sequence>
<keyword evidence="5 10" id="KW-0418">Kinase</keyword>
<evidence type="ECO:0000313" key="11">
    <source>
        <dbReference type="Proteomes" id="UP000189310"/>
    </source>
</evidence>
<evidence type="ECO:0000313" key="10">
    <source>
        <dbReference type="EMBL" id="ONN68664.1"/>
    </source>
</evidence>
<keyword evidence="4" id="KW-0808">Transferase</keyword>